<gene>
    <name evidence="1" type="ORF">Glove_736g5</name>
</gene>
<evidence type="ECO:0000313" key="1">
    <source>
        <dbReference type="EMBL" id="RHZ44362.1"/>
    </source>
</evidence>
<proteinExistence type="predicted"/>
<reference evidence="1 2" key="1">
    <citation type="submission" date="2018-08" db="EMBL/GenBank/DDBJ databases">
        <title>Genome and evolution of the arbuscular mycorrhizal fungus Diversispora epigaea (formerly Glomus versiforme) and its bacterial endosymbionts.</title>
        <authorList>
            <person name="Sun X."/>
            <person name="Fei Z."/>
            <person name="Harrison M."/>
        </authorList>
    </citation>
    <scope>NUCLEOTIDE SEQUENCE [LARGE SCALE GENOMIC DNA]</scope>
    <source>
        <strain evidence="1 2">IT104</strain>
    </source>
</reference>
<dbReference type="OrthoDB" id="2373574at2759"/>
<sequence>MVRLNFKSYCDIETKDINLPDHQRVVCQIKSLHHIINKCKCEKKCKCSPIPYDLWLNEVVSVNNQAHTRLAGRIIVMDNDLTDLNIEWIKSLRKGKQFSVIHNTYQPQKGSNSITLNSQLQISPLVICHLRKDIQGIVRAFKTDFSELHIKEYHGDFDPVEKMQNFSNIEEAWKDVDIHYYIETNAGTNQMLFRMKCIKKYTCHIEQKSSNFPITEQGLFYWLLKAKCKCLSQELQNREVFPDVESII</sequence>
<dbReference type="EMBL" id="PQFF01000578">
    <property type="protein sequence ID" value="RHZ44362.1"/>
    <property type="molecule type" value="Genomic_DNA"/>
</dbReference>
<organism evidence="1 2">
    <name type="scientific">Diversispora epigaea</name>
    <dbReference type="NCBI Taxonomy" id="1348612"/>
    <lineage>
        <taxon>Eukaryota</taxon>
        <taxon>Fungi</taxon>
        <taxon>Fungi incertae sedis</taxon>
        <taxon>Mucoromycota</taxon>
        <taxon>Glomeromycotina</taxon>
        <taxon>Glomeromycetes</taxon>
        <taxon>Diversisporales</taxon>
        <taxon>Diversisporaceae</taxon>
        <taxon>Diversispora</taxon>
    </lineage>
</organism>
<comment type="caution">
    <text evidence="1">The sequence shown here is derived from an EMBL/GenBank/DDBJ whole genome shotgun (WGS) entry which is preliminary data.</text>
</comment>
<keyword evidence="2" id="KW-1185">Reference proteome</keyword>
<dbReference type="Proteomes" id="UP000266861">
    <property type="component" value="Unassembled WGS sequence"/>
</dbReference>
<protein>
    <submittedName>
        <fullName evidence="1">Uncharacterized protein</fullName>
    </submittedName>
</protein>
<evidence type="ECO:0000313" key="2">
    <source>
        <dbReference type="Proteomes" id="UP000266861"/>
    </source>
</evidence>
<name>A0A397FZZ4_9GLOM</name>
<dbReference type="AlphaFoldDB" id="A0A397FZZ4"/>
<dbReference type="STRING" id="1348612.A0A397FZZ4"/>
<accession>A0A397FZZ4</accession>